<gene>
    <name evidence="1" type="ORF">BD626DRAFT_187523</name>
</gene>
<dbReference type="Proteomes" id="UP000320762">
    <property type="component" value="Unassembled WGS sequence"/>
</dbReference>
<protein>
    <submittedName>
        <fullName evidence="1">Uncharacterized protein</fullName>
    </submittedName>
</protein>
<evidence type="ECO:0000313" key="1">
    <source>
        <dbReference type="EMBL" id="TRM58147.1"/>
    </source>
</evidence>
<name>A0A550C019_9AGAR</name>
<sequence>MQRPDSTVTRDAQSLQPTPVHRLPPELLCEIFIDLVSMSETEWSEAATIIPHSVAHVCVRWRAVAHGCAQLWTTISSRANPATIDAQLRYSSGLPLRIVYRGGGPGSKNLPREWYLAPFVERLRSLAHRWQSINLTASCSVLSSIPPINALPMLSRAILDMNDRYDGKALDFMTNATTLRELYLDIDATQNIALHTDRLHLPLFPSLTLLNITVKEYTVLGWLFPAIVQCAPTLVDLVIAVEDCMLSYDPLQRGDWRRTRSFPALKTLDLAGRMHGLLPYIDAPHLRSLTLRNNSMNGDPFPSLHRLLTWHAYVPPITSLELREIGVADSSAFLVCLPLMVDLRYLAVSYSEEPGQYLINIRRCAFTESVLNRLADGDEAPLLPALVSLDVYFPRSTRKESDALLRFVYLRELSQDQGTRAVAALQFVKIQTAFYKLSHGLV</sequence>
<accession>A0A550C019</accession>
<dbReference type="EMBL" id="VDMD01000038">
    <property type="protein sequence ID" value="TRM58147.1"/>
    <property type="molecule type" value="Genomic_DNA"/>
</dbReference>
<dbReference type="Gene3D" id="1.20.1280.50">
    <property type="match status" value="1"/>
</dbReference>
<dbReference type="SUPFAM" id="SSF52047">
    <property type="entry name" value="RNI-like"/>
    <property type="match status" value="1"/>
</dbReference>
<proteinExistence type="predicted"/>
<dbReference type="AlphaFoldDB" id="A0A550C019"/>
<comment type="caution">
    <text evidence="1">The sequence shown here is derived from an EMBL/GenBank/DDBJ whole genome shotgun (WGS) entry which is preliminary data.</text>
</comment>
<keyword evidence="2" id="KW-1185">Reference proteome</keyword>
<dbReference type="Gene3D" id="3.80.10.10">
    <property type="entry name" value="Ribonuclease Inhibitor"/>
    <property type="match status" value="1"/>
</dbReference>
<dbReference type="OrthoDB" id="3014681at2759"/>
<organism evidence="1 2">
    <name type="scientific">Schizophyllum amplum</name>
    <dbReference type="NCBI Taxonomy" id="97359"/>
    <lineage>
        <taxon>Eukaryota</taxon>
        <taxon>Fungi</taxon>
        <taxon>Dikarya</taxon>
        <taxon>Basidiomycota</taxon>
        <taxon>Agaricomycotina</taxon>
        <taxon>Agaricomycetes</taxon>
        <taxon>Agaricomycetidae</taxon>
        <taxon>Agaricales</taxon>
        <taxon>Schizophyllaceae</taxon>
        <taxon>Schizophyllum</taxon>
    </lineage>
</organism>
<dbReference type="InterPro" id="IPR032675">
    <property type="entry name" value="LRR_dom_sf"/>
</dbReference>
<reference evidence="1 2" key="1">
    <citation type="journal article" date="2019" name="New Phytol.">
        <title>Comparative genomics reveals unique wood-decay strategies and fruiting body development in the Schizophyllaceae.</title>
        <authorList>
            <person name="Almasi E."/>
            <person name="Sahu N."/>
            <person name="Krizsan K."/>
            <person name="Balint B."/>
            <person name="Kovacs G.M."/>
            <person name="Kiss B."/>
            <person name="Cseklye J."/>
            <person name="Drula E."/>
            <person name="Henrissat B."/>
            <person name="Nagy I."/>
            <person name="Chovatia M."/>
            <person name="Adam C."/>
            <person name="LaButti K."/>
            <person name="Lipzen A."/>
            <person name="Riley R."/>
            <person name="Grigoriev I.V."/>
            <person name="Nagy L.G."/>
        </authorList>
    </citation>
    <scope>NUCLEOTIDE SEQUENCE [LARGE SCALE GENOMIC DNA]</scope>
    <source>
        <strain evidence="1 2">NL-1724</strain>
    </source>
</reference>
<evidence type="ECO:0000313" key="2">
    <source>
        <dbReference type="Proteomes" id="UP000320762"/>
    </source>
</evidence>